<sequence length="87" mass="9249">MRCPGSIAHLSIPPQEKCTENPQGVGYHPQVGQTKGYAVLAAAKSSGLGLTKRPLRAEGSPSMRQPTLAAAAAPATIWIRIPIWIYI</sequence>
<reference evidence="1" key="1">
    <citation type="submission" date="2004-08" db="EMBL/GenBank/DDBJ databases">
        <authorList>
            <person name="Stapleton M."/>
            <person name="Carlson J."/>
            <person name="Chavez C."/>
            <person name="Frise E."/>
            <person name="George R."/>
            <person name="Pacleb J."/>
            <person name="Park S."/>
            <person name="Wan K."/>
            <person name="Yu C."/>
            <person name="Rubin G.M."/>
            <person name="Celniker S."/>
        </authorList>
    </citation>
    <scope>NUCLEOTIDE SEQUENCE</scope>
    <source>
        <strain evidence="1">Berkeley</strain>
    </source>
</reference>
<accession>Q6AWH2</accession>
<evidence type="ECO:0000313" key="1">
    <source>
        <dbReference type="EMBL" id="AAT94505.1"/>
    </source>
</evidence>
<proteinExistence type="evidence at transcript level"/>
<protein>
    <submittedName>
        <fullName evidence="1">LD15159p</fullName>
    </submittedName>
</protein>
<name>Q6AWH2_DROME</name>
<dbReference type="AlphaFoldDB" id="Q6AWH2"/>
<dbReference type="EMBL" id="BT015276">
    <property type="protein sequence ID" value="AAT94505.1"/>
    <property type="molecule type" value="mRNA"/>
</dbReference>
<organism evidence="1">
    <name type="scientific">Drosophila melanogaster</name>
    <name type="common">Fruit fly</name>
    <dbReference type="NCBI Taxonomy" id="7227"/>
    <lineage>
        <taxon>Eukaryota</taxon>
        <taxon>Metazoa</taxon>
        <taxon>Ecdysozoa</taxon>
        <taxon>Arthropoda</taxon>
        <taxon>Hexapoda</taxon>
        <taxon>Insecta</taxon>
        <taxon>Pterygota</taxon>
        <taxon>Neoptera</taxon>
        <taxon>Endopterygota</taxon>
        <taxon>Diptera</taxon>
        <taxon>Brachycera</taxon>
        <taxon>Muscomorpha</taxon>
        <taxon>Ephydroidea</taxon>
        <taxon>Drosophilidae</taxon>
        <taxon>Drosophila</taxon>
        <taxon>Sophophora</taxon>
    </lineage>
</organism>